<dbReference type="Proteomes" id="UP000887577">
    <property type="component" value="Unplaced"/>
</dbReference>
<protein>
    <submittedName>
        <fullName evidence="2">Uncharacterized protein</fullName>
    </submittedName>
</protein>
<dbReference type="AlphaFoldDB" id="A0A914Z9I9"/>
<keyword evidence="1" id="KW-1185">Reference proteome</keyword>
<proteinExistence type="predicted"/>
<reference evidence="2" key="1">
    <citation type="submission" date="2022-11" db="UniProtKB">
        <authorList>
            <consortium name="WormBaseParasite"/>
        </authorList>
    </citation>
    <scope>IDENTIFICATION</scope>
</reference>
<accession>A0A914Z9I9</accession>
<evidence type="ECO:0000313" key="2">
    <source>
        <dbReference type="WBParaSite" id="PSU_v2.g9339.t1"/>
    </source>
</evidence>
<organism evidence="1 2">
    <name type="scientific">Panagrolaimus superbus</name>
    <dbReference type="NCBI Taxonomy" id="310955"/>
    <lineage>
        <taxon>Eukaryota</taxon>
        <taxon>Metazoa</taxon>
        <taxon>Ecdysozoa</taxon>
        <taxon>Nematoda</taxon>
        <taxon>Chromadorea</taxon>
        <taxon>Rhabditida</taxon>
        <taxon>Tylenchina</taxon>
        <taxon>Panagrolaimomorpha</taxon>
        <taxon>Panagrolaimoidea</taxon>
        <taxon>Panagrolaimidae</taxon>
        <taxon>Panagrolaimus</taxon>
    </lineage>
</organism>
<name>A0A914Z9I9_9BILA</name>
<sequence length="219" mass="25408">MVDVAEIIIPKDFDKTYEYLKMFDEYYLQKFKHAEIELLQAKIDFLTTKENESSNPYSANRLERLKKTLNYRLSPSHKSDCKPKFRQKWLFSKYSKQTGLASHKKVIYTDEGNMLNLTEISGRRENFVEHCVGEIQGLSEQICAYKNIKCPIKGCGKENVDAKHVESHKVFESYENKSLACGCLTEKCIKDNPKVVKAFNFATLHAVAALCFYEDFEKE</sequence>
<dbReference type="WBParaSite" id="PSU_v2.g9339.t1">
    <property type="protein sequence ID" value="PSU_v2.g9339.t1"/>
    <property type="gene ID" value="PSU_v2.g9339"/>
</dbReference>
<evidence type="ECO:0000313" key="1">
    <source>
        <dbReference type="Proteomes" id="UP000887577"/>
    </source>
</evidence>